<dbReference type="InterPro" id="IPR036249">
    <property type="entry name" value="Thioredoxin-like_sf"/>
</dbReference>
<dbReference type="Gene3D" id="3.40.30.10">
    <property type="entry name" value="Glutaredoxin"/>
    <property type="match status" value="1"/>
</dbReference>
<feature type="domain" description="Thioredoxin" evidence="1">
    <location>
        <begin position="2"/>
        <end position="133"/>
    </location>
</feature>
<name>A0A6C0BKU3_9ZZZZ</name>
<sequence>MEDLFQKTRVIKLCDDDFDSDFHLIHHKFKNKDGYVMIYAPWCPNCQDKVGFWSYMAEQFNDRGRYHGENFRIGVISTTDPKAEKCVEHFQVVAIPMFFHVRPNRLGQGVLAEYQGADLQPSSLLAEVCQESPERHLCRLKLDDNKM</sequence>
<reference evidence="2" key="1">
    <citation type="journal article" date="2020" name="Nature">
        <title>Giant virus diversity and host interactions through global metagenomics.</title>
        <authorList>
            <person name="Schulz F."/>
            <person name="Roux S."/>
            <person name="Paez-Espino D."/>
            <person name="Jungbluth S."/>
            <person name="Walsh D.A."/>
            <person name="Denef V.J."/>
            <person name="McMahon K.D."/>
            <person name="Konstantinidis K.T."/>
            <person name="Eloe-Fadrosh E.A."/>
            <person name="Kyrpides N.C."/>
            <person name="Woyke T."/>
        </authorList>
    </citation>
    <scope>NUCLEOTIDE SEQUENCE</scope>
    <source>
        <strain evidence="2">GVMAG-M-3300014204-73</strain>
    </source>
</reference>
<dbReference type="SUPFAM" id="SSF52833">
    <property type="entry name" value="Thioredoxin-like"/>
    <property type="match status" value="1"/>
</dbReference>
<evidence type="ECO:0000259" key="1">
    <source>
        <dbReference type="PROSITE" id="PS51352"/>
    </source>
</evidence>
<dbReference type="AlphaFoldDB" id="A0A6C0BKU3"/>
<proteinExistence type="predicted"/>
<protein>
    <recommendedName>
        <fullName evidence="1">Thioredoxin domain-containing protein</fullName>
    </recommendedName>
</protein>
<evidence type="ECO:0000313" key="2">
    <source>
        <dbReference type="EMBL" id="QHS92642.1"/>
    </source>
</evidence>
<dbReference type="Pfam" id="PF00085">
    <property type="entry name" value="Thioredoxin"/>
    <property type="match status" value="1"/>
</dbReference>
<accession>A0A6C0BKU3</accession>
<dbReference type="PROSITE" id="PS51352">
    <property type="entry name" value="THIOREDOXIN_2"/>
    <property type="match status" value="1"/>
</dbReference>
<dbReference type="EMBL" id="MN739183">
    <property type="protein sequence ID" value="QHS92642.1"/>
    <property type="molecule type" value="Genomic_DNA"/>
</dbReference>
<organism evidence="2">
    <name type="scientific">viral metagenome</name>
    <dbReference type="NCBI Taxonomy" id="1070528"/>
    <lineage>
        <taxon>unclassified sequences</taxon>
        <taxon>metagenomes</taxon>
        <taxon>organismal metagenomes</taxon>
    </lineage>
</organism>
<dbReference type="InterPro" id="IPR013766">
    <property type="entry name" value="Thioredoxin_domain"/>
</dbReference>